<feature type="region of interest" description="Disordered" evidence="1">
    <location>
        <begin position="253"/>
        <end position="316"/>
    </location>
</feature>
<evidence type="ECO:0000256" key="1">
    <source>
        <dbReference type="SAM" id="MobiDB-lite"/>
    </source>
</evidence>
<comment type="caution">
    <text evidence="2">The sequence shown here is derived from an EMBL/GenBank/DDBJ whole genome shotgun (WGS) entry which is preliminary data.</text>
</comment>
<protein>
    <recommendedName>
        <fullName evidence="4">RecT family protein</fullName>
    </recommendedName>
</protein>
<evidence type="ECO:0000313" key="3">
    <source>
        <dbReference type="Proteomes" id="UP000483035"/>
    </source>
</evidence>
<evidence type="ECO:0008006" key="4">
    <source>
        <dbReference type="Google" id="ProtNLM"/>
    </source>
</evidence>
<dbReference type="AlphaFoldDB" id="A0A6L9U6C7"/>
<gene>
    <name evidence="2" type="ORF">GR212_15840</name>
</gene>
<dbReference type="Proteomes" id="UP000483035">
    <property type="component" value="Unassembled WGS sequence"/>
</dbReference>
<reference evidence="2 3" key="1">
    <citation type="submission" date="2019-12" db="EMBL/GenBank/DDBJ databases">
        <title>Rhizobium genotypes associated with high levels of biological nitrogen fixation by grain legumes in a temperate-maritime cropping system.</title>
        <authorList>
            <person name="Maluk M."/>
            <person name="Francesc Ferrando Molina F."/>
            <person name="Lopez Del Egido L."/>
            <person name="Lafos M."/>
            <person name="Langarica-Fuentes A."/>
            <person name="Gebre Yohannes G."/>
            <person name="Young M.W."/>
            <person name="Martin P."/>
            <person name="Gantlett R."/>
            <person name="Kenicer G."/>
            <person name="Hawes C."/>
            <person name="Begg G.S."/>
            <person name="Quilliam R.S."/>
            <person name="Squire G.R."/>
            <person name="Poole P.S."/>
            <person name="Young P.W."/>
            <person name="Iannetta P.M."/>
            <person name="James E.K."/>
        </authorList>
    </citation>
    <scope>NUCLEOTIDE SEQUENCE [LARGE SCALE GENOMIC DNA]</scope>
    <source>
        <strain evidence="2 3">JHI1118</strain>
    </source>
</reference>
<feature type="region of interest" description="Disordered" evidence="1">
    <location>
        <begin position="216"/>
        <end position="240"/>
    </location>
</feature>
<accession>A0A6L9U6C7</accession>
<sequence>MTNEIAGYAAVGNDDDTFLPATVFDTERFEQVMRVADIMARATTIPDHLKSKAGDPTERFEETRGNCFMICNQSSHWGMDPFAVAQATAFVYGKICYEGKLIRAVIKKKLGFDLHYAFFGDAGNMQRTVFVSDKPFVSSDGVPLSKAEIEDLCELPGNRITVGTLEKWHSKSKGGGVNDNWRLDEDKMFRERGSREWCRQWAPGLMLGVYSPDEFDDVESTSRSNRARDITPSNPLLEDAGAVAMERFDRQTGEIVDQKGGTQPASAKSVSRSETSAKSGSTASDPNSSRSASNSSSHPSSNGGDDAAGGGASPRASAGTFTEFSMALLRFGGTGNGRDADMQKLSSASDQFWANGKPSHRADVALSKAIIAAHLKRMNGEITADALKQEVSKIIDGSFNGL</sequence>
<feature type="compositionally biased region" description="Low complexity" evidence="1">
    <location>
        <begin position="281"/>
        <end position="305"/>
    </location>
</feature>
<evidence type="ECO:0000313" key="2">
    <source>
        <dbReference type="EMBL" id="NEI71051.1"/>
    </source>
</evidence>
<organism evidence="2 3">
    <name type="scientific">Rhizobium lusitanum</name>
    <dbReference type="NCBI Taxonomy" id="293958"/>
    <lineage>
        <taxon>Bacteria</taxon>
        <taxon>Pseudomonadati</taxon>
        <taxon>Pseudomonadota</taxon>
        <taxon>Alphaproteobacteria</taxon>
        <taxon>Hyphomicrobiales</taxon>
        <taxon>Rhizobiaceae</taxon>
        <taxon>Rhizobium/Agrobacterium group</taxon>
        <taxon>Rhizobium</taxon>
    </lineage>
</organism>
<proteinExistence type="predicted"/>
<feature type="compositionally biased region" description="Polar residues" evidence="1">
    <location>
        <begin position="260"/>
        <end position="280"/>
    </location>
</feature>
<name>A0A6L9U6C7_9HYPH</name>
<dbReference type="EMBL" id="WUEY01000006">
    <property type="protein sequence ID" value="NEI71051.1"/>
    <property type="molecule type" value="Genomic_DNA"/>
</dbReference>
<dbReference type="RefSeq" id="WP_163987531.1">
    <property type="nucleotide sequence ID" value="NZ_WUEY01000006.1"/>
</dbReference>